<dbReference type="Pfam" id="PF16118">
    <property type="entry name" value="DUF4834"/>
    <property type="match status" value="1"/>
</dbReference>
<dbReference type="Proteomes" id="UP001497527">
    <property type="component" value="Unassembled WGS sequence"/>
</dbReference>
<protein>
    <recommendedName>
        <fullName evidence="5">DUF4834 domain-containing protein</fullName>
    </recommendedName>
</protein>
<reference evidence="3 4" key="1">
    <citation type="submission" date="2024-05" db="EMBL/GenBank/DDBJ databases">
        <authorList>
            <person name="Duchaud E."/>
        </authorList>
    </citation>
    <scope>NUCLEOTIDE SEQUENCE [LARGE SCALE GENOMIC DNA]</scope>
    <source>
        <strain evidence="3">Ena-SAMPLE-TAB-13-05-2024-13:56:06:370-140308</strain>
    </source>
</reference>
<organism evidence="3 4">
    <name type="scientific">Tenacibaculum polynesiense</name>
    <dbReference type="NCBI Taxonomy" id="3137857"/>
    <lineage>
        <taxon>Bacteria</taxon>
        <taxon>Pseudomonadati</taxon>
        <taxon>Bacteroidota</taxon>
        <taxon>Flavobacteriia</taxon>
        <taxon>Flavobacteriales</taxon>
        <taxon>Flavobacteriaceae</taxon>
        <taxon>Tenacibaculum</taxon>
    </lineage>
</organism>
<sequence>MNIQEAGPINMIRTILIILVIYYATRFLFKLFAPFLVKKAMNKMQEKAEQQYNNRYKESNVNEGETVIDKKPQNTKQSNNSVGEYVDFEELD</sequence>
<evidence type="ECO:0008006" key="5">
    <source>
        <dbReference type="Google" id="ProtNLM"/>
    </source>
</evidence>
<dbReference type="InterPro" id="IPR032272">
    <property type="entry name" value="DUF4834"/>
</dbReference>
<comment type="caution">
    <text evidence="3">The sequence shown here is derived from an EMBL/GenBank/DDBJ whole genome shotgun (WGS) entry which is preliminary data.</text>
</comment>
<evidence type="ECO:0000313" key="4">
    <source>
        <dbReference type="Proteomes" id="UP001497527"/>
    </source>
</evidence>
<dbReference type="EMBL" id="CAXJIO010000016">
    <property type="protein sequence ID" value="CAL2104333.1"/>
    <property type="molecule type" value="Genomic_DNA"/>
</dbReference>
<gene>
    <name evidence="3" type="ORF">T190423A01A_70026</name>
</gene>
<evidence type="ECO:0000256" key="1">
    <source>
        <dbReference type="SAM" id="MobiDB-lite"/>
    </source>
</evidence>
<feature type="region of interest" description="Disordered" evidence="1">
    <location>
        <begin position="52"/>
        <end position="92"/>
    </location>
</feature>
<feature type="transmembrane region" description="Helical" evidence="2">
    <location>
        <begin position="12"/>
        <end position="37"/>
    </location>
</feature>
<keyword evidence="2" id="KW-0472">Membrane</keyword>
<evidence type="ECO:0000256" key="2">
    <source>
        <dbReference type="SAM" id="Phobius"/>
    </source>
</evidence>
<proteinExistence type="predicted"/>
<accession>A0ABP1F1C2</accession>
<dbReference type="RefSeq" id="WP_348718640.1">
    <property type="nucleotide sequence ID" value="NZ_CAXJIO010000016.1"/>
</dbReference>
<keyword evidence="2" id="KW-1133">Transmembrane helix</keyword>
<keyword evidence="2" id="KW-0812">Transmembrane</keyword>
<evidence type="ECO:0000313" key="3">
    <source>
        <dbReference type="EMBL" id="CAL2104333.1"/>
    </source>
</evidence>
<name>A0ABP1F1C2_9FLAO</name>
<keyword evidence="4" id="KW-1185">Reference proteome</keyword>